<feature type="region of interest" description="Disordered" evidence="1">
    <location>
        <begin position="98"/>
        <end position="128"/>
    </location>
</feature>
<evidence type="ECO:0000256" key="2">
    <source>
        <dbReference type="SAM" id="Phobius"/>
    </source>
</evidence>
<evidence type="ECO:0000256" key="1">
    <source>
        <dbReference type="SAM" id="MobiDB-lite"/>
    </source>
</evidence>
<reference evidence="4" key="1">
    <citation type="journal article" date="2019" name="Int. J. Syst. Evol. Microbiol.">
        <title>The Global Catalogue of Microorganisms (GCM) 10K type strain sequencing project: providing services to taxonomists for standard genome sequencing and annotation.</title>
        <authorList>
            <consortium name="The Broad Institute Genomics Platform"/>
            <consortium name="The Broad Institute Genome Sequencing Center for Infectious Disease"/>
            <person name="Wu L."/>
            <person name="Ma J."/>
        </authorList>
    </citation>
    <scope>NUCLEOTIDE SEQUENCE [LARGE SCALE GENOMIC DNA]</scope>
    <source>
        <strain evidence="4">JCM 18306</strain>
    </source>
</reference>
<proteinExistence type="predicted"/>
<dbReference type="EMBL" id="BAABJR010000024">
    <property type="protein sequence ID" value="GAA5216198.1"/>
    <property type="molecule type" value="Genomic_DNA"/>
</dbReference>
<name>A0ABP9TCK0_9ACTN</name>
<keyword evidence="2" id="KW-0812">Transmembrane</keyword>
<keyword evidence="2" id="KW-1133">Transmembrane helix</keyword>
<organism evidence="3 4">
    <name type="scientific">Streptomyces thinghirensis</name>
    <dbReference type="NCBI Taxonomy" id="551547"/>
    <lineage>
        <taxon>Bacteria</taxon>
        <taxon>Bacillati</taxon>
        <taxon>Actinomycetota</taxon>
        <taxon>Actinomycetes</taxon>
        <taxon>Kitasatosporales</taxon>
        <taxon>Streptomycetaceae</taxon>
        <taxon>Streptomyces</taxon>
    </lineage>
</organism>
<evidence type="ECO:0000313" key="3">
    <source>
        <dbReference type="EMBL" id="GAA5216198.1"/>
    </source>
</evidence>
<comment type="caution">
    <text evidence="3">The sequence shown here is derived from an EMBL/GenBank/DDBJ whole genome shotgun (WGS) entry which is preliminary data.</text>
</comment>
<dbReference type="Proteomes" id="UP001499878">
    <property type="component" value="Unassembled WGS sequence"/>
</dbReference>
<feature type="transmembrane region" description="Helical" evidence="2">
    <location>
        <begin position="72"/>
        <end position="93"/>
    </location>
</feature>
<keyword evidence="2" id="KW-0472">Membrane</keyword>
<protein>
    <submittedName>
        <fullName evidence="3">Uncharacterized protein</fullName>
    </submittedName>
</protein>
<evidence type="ECO:0000313" key="4">
    <source>
        <dbReference type="Proteomes" id="UP001499878"/>
    </source>
</evidence>
<sequence>MDAHLWHRSTDTPPEERKATSLYNASTVVTVGIGVLVCYVGLMVINLVWASFILNDQVFSSLTRTSLHATEYWTLSWFVASIATVGGALGTGLDQSAASTSRLMPPRPGRQVAPKSWAGRSRHSTHCG</sequence>
<feature type="transmembrane region" description="Helical" evidence="2">
    <location>
        <begin position="21"/>
        <end position="52"/>
    </location>
</feature>
<accession>A0ABP9TCK0</accession>
<gene>
    <name evidence="3" type="ORF">GCM10023323_68270</name>
</gene>
<keyword evidence="4" id="KW-1185">Reference proteome</keyword>